<feature type="transmembrane region" description="Helical" evidence="1">
    <location>
        <begin position="111"/>
        <end position="139"/>
    </location>
</feature>
<dbReference type="Proteomes" id="UP001595912">
    <property type="component" value="Unassembled WGS sequence"/>
</dbReference>
<name>A0ABV9W9T8_9ACTN</name>
<dbReference type="EMBL" id="JBHSIU010000081">
    <property type="protein sequence ID" value="MFC5005501.1"/>
    <property type="molecule type" value="Genomic_DNA"/>
</dbReference>
<keyword evidence="1" id="KW-0812">Transmembrane</keyword>
<proteinExistence type="predicted"/>
<gene>
    <name evidence="2" type="ORF">ACFPIJ_47715</name>
</gene>
<evidence type="ECO:0000313" key="3">
    <source>
        <dbReference type="Proteomes" id="UP001595912"/>
    </source>
</evidence>
<comment type="caution">
    <text evidence="2">The sequence shown here is derived from an EMBL/GenBank/DDBJ whole genome shotgun (WGS) entry which is preliminary data.</text>
</comment>
<organism evidence="2 3">
    <name type="scientific">Dactylosporangium cerinum</name>
    <dbReference type="NCBI Taxonomy" id="1434730"/>
    <lineage>
        <taxon>Bacteria</taxon>
        <taxon>Bacillati</taxon>
        <taxon>Actinomycetota</taxon>
        <taxon>Actinomycetes</taxon>
        <taxon>Micromonosporales</taxon>
        <taxon>Micromonosporaceae</taxon>
        <taxon>Dactylosporangium</taxon>
    </lineage>
</organism>
<accession>A0ABV9W9T8</accession>
<dbReference type="RefSeq" id="WP_380126142.1">
    <property type="nucleotide sequence ID" value="NZ_JBHSIU010000081.1"/>
</dbReference>
<protein>
    <submittedName>
        <fullName evidence="2">ABC transporter permease</fullName>
    </submittedName>
</protein>
<keyword evidence="1" id="KW-0472">Membrane</keyword>
<feature type="transmembrane region" description="Helical" evidence="1">
    <location>
        <begin position="159"/>
        <end position="181"/>
    </location>
</feature>
<feature type="transmembrane region" description="Helical" evidence="1">
    <location>
        <begin position="318"/>
        <end position="336"/>
    </location>
</feature>
<feature type="transmembrane region" description="Helical" evidence="1">
    <location>
        <begin position="188"/>
        <end position="207"/>
    </location>
</feature>
<evidence type="ECO:0000313" key="2">
    <source>
        <dbReference type="EMBL" id="MFC5005501.1"/>
    </source>
</evidence>
<reference evidence="3" key="1">
    <citation type="journal article" date="2019" name="Int. J. Syst. Evol. Microbiol.">
        <title>The Global Catalogue of Microorganisms (GCM) 10K type strain sequencing project: providing services to taxonomists for standard genome sequencing and annotation.</title>
        <authorList>
            <consortium name="The Broad Institute Genomics Platform"/>
            <consortium name="The Broad Institute Genome Sequencing Center for Infectious Disease"/>
            <person name="Wu L."/>
            <person name="Ma J."/>
        </authorList>
    </citation>
    <scope>NUCLEOTIDE SEQUENCE [LARGE SCALE GENOMIC DNA]</scope>
    <source>
        <strain evidence="3">CGMCC 4.7152</strain>
    </source>
</reference>
<sequence length="340" mass="36317">MIWLTWRQFRTQAVAVCGGLAALAVVLAITGPKLAHDYAAGISSCGDRDGCRSFTDQFYNDHVPPYFGVVAIVMVVPAIIGLFWGAPLITREIEAGTHQLVWNQTVTRTRWLAVKLGVTGLVAIAAAGLGSLAVTWWSAPIDQAAAGEFPRLSPLMFDARGIAPMAYAAFAFALGVAAGSLIRRTLPAIAVTLAAFAIAQVVMPLWVRPNLITPVQVDTAITAANLDGVKLGNGGTVRGMEVAIDRPGAWIIANETVRAGRVVDSLPAMAADCMPQAPERADPADRQACFTGLADLGYRQRVAYQPADRFWALQLYETAIFAGLTVLLAGVSFWRVRRLS</sequence>
<keyword evidence="1" id="KW-1133">Transmembrane helix</keyword>
<feature type="transmembrane region" description="Helical" evidence="1">
    <location>
        <begin position="66"/>
        <end position="90"/>
    </location>
</feature>
<evidence type="ECO:0000256" key="1">
    <source>
        <dbReference type="SAM" id="Phobius"/>
    </source>
</evidence>
<keyword evidence="3" id="KW-1185">Reference proteome</keyword>